<proteinExistence type="predicted"/>
<sequence length="37" mass="4230">MWDSFTEGKNGLSIIAGKAKISYNGNKKNERRNVCWL</sequence>
<organism evidence="1 2">
    <name type="scientific">Streptococcus cristatus</name>
    <dbReference type="NCBI Taxonomy" id="45634"/>
    <lineage>
        <taxon>Bacteria</taxon>
        <taxon>Bacillati</taxon>
        <taxon>Bacillota</taxon>
        <taxon>Bacilli</taxon>
        <taxon>Lactobacillales</taxon>
        <taxon>Streptococcaceae</taxon>
        <taxon>Streptococcus</taxon>
    </lineage>
</organism>
<gene>
    <name evidence="1" type="ORF">SCRDD08_01962</name>
</gene>
<accession>A0A139MXE9</accession>
<dbReference type="Proteomes" id="UP000070377">
    <property type="component" value="Unassembled WGS sequence"/>
</dbReference>
<comment type="caution">
    <text evidence="1">The sequence shown here is derived from an EMBL/GenBank/DDBJ whole genome shotgun (WGS) entry which is preliminary data.</text>
</comment>
<dbReference type="AlphaFoldDB" id="A0A139MXE9"/>
<evidence type="ECO:0000313" key="1">
    <source>
        <dbReference type="EMBL" id="KXT68458.1"/>
    </source>
</evidence>
<name>A0A139MXE9_STRCR</name>
<dbReference type="PATRIC" id="fig|45634.12.peg.2043"/>
<evidence type="ECO:0000313" key="2">
    <source>
        <dbReference type="Proteomes" id="UP000070377"/>
    </source>
</evidence>
<protein>
    <submittedName>
        <fullName evidence="1">Uncharacterized protein</fullName>
    </submittedName>
</protein>
<reference evidence="1 2" key="1">
    <citation type="submission" date="2016-01" db="EMBL/GenBank/DDBJ databases">
        <title>Highly variable Streptococcus oralis are common among viridans streptococci isolated from primates.</title>
        <authorList>
            <person name="Denapaite D."/>
            <person name="Rieger M."/>
            <person name="Koendgen S."/>
            <person name="Brueckner R."/>
            <person name="Ochigava I."/>
            <person name="Kappeler P."/>
            <person name="Maetz-Rensing K."/>
            <person name="Leendertz F."/>
            <person name="Hakenbeck R."/>
        </authorList>
    </citation>
    <scope>NUCLEOTIDE SEQUENCE [LARGE SCALE GENOMIC DNA]</scope>
    <source>
        <strain evidence="1 2">DD08</strain>
    </source>
</reference>
<dbReference type="EMBL" id="LQRD01000073">
    <property type="protein sequence ID" value="KXT68458.1"/>
    <property type="molecule type" value="Genomic_DNA"/>
</dbReference>